<name>D5VTX2_METIM</name>
<proteinExistence type="inferred from homology"/>
<dbReference type="SUPFAM" id="SSF53850">
    <property type="entry name" value="Periplasmic binding protein-like II"/>
    <property type="match status" value="1"/>
</dbReference>
<dbReference type="STRING" id="573063.Metin_1375"/>
<dbReference type="KEGG" id="mif:Metin_1375"/>
<dbReference type="NCBIfam" id="TIGR03730">
    <property type="entry name" value="tungstate_WtpA"/>
    <property type="match status" value="1"/>
</dbReference>
<dbReference type="Gene3D" id="3.40.190.10">
    <property type="entry name" value="Periplasmic binding protein-like II"/>
    <property type="match status" value="2"/>
</dbReference>
<dbReference type="PANTHER" id="PTHR30632">
    <property type="entry name" value="MOLYBDATE-BINDING PERIPLASMIC PROTEIN"/>
    <property type="match status" value="1"/>
</dbReference>
<evidence type="ECO:0000313" key="3">
    <source>
        <dbReference type="Proteomes" id="UP000002061"/>
    </source>
</evidence>
<dbReference type="GeneID" id="9132406"/>
<dbReference type="GO" id="GO:0030973">
    <property type="term" value="F:molybdate ion binding"/>
    <property type="evidence" value="ECO:0007669"/>
    <property type="project" value="TreeGrafter"/>
</dbReference>
<evidence type="ECO:0000256" key="1">
    <source>
        <dbReference type="ARBA" id="ARBA00009438"/>
    </source>
</evidence>
<dbReference type="AlphaFoldDB" id="D5VTX2"/>
<dbReference type="InterPro" id="IPR050682">
    <property type="entry name" value="ModA/WtpA"/>
</dbReference>
<organism evidence="2 3">
    <name type="scientific">Methanocaldococcus infernus (strain DSM 11812 / JCM 15783 / ME)</name>
    <dbReference type="NCBI Taxonomy" id="573063"/>
    <lineage>
        <taxon>Archaea</taxon>
        <taxon>Methanobacteriati</taxon>
        <taxon>Methanobacteriota</taxon>
        <taxon>Methanomada group</taxon>
        <taxon>Methanococci</taxon>
        <taxon>Methanococcales</taxon>
        <taxon>Methanocaldococcaceae</taxon>
        <taxon>Methanocaldococcus</taxon>
    </lineage>
</organism>
<dbReference type="NCBIfam" id="NF003196">
    <property type="entry name" value="PRK04168.1"/>
    <property type="match status" value="1"/>
</dbReference>
<dbReference type="HOGENOM" id="CLU_055936_0_0_2"/>
<dbReference type="RefSeq" id="WP_013100770.1">
    <property type="nucleotide sequence ID" value="NC_014122.1"/>
</dbReference>
<protein>
    <submittedName>
        <fullName evidence="2">Extracellular solute-binding protein family 1</fullName>
    </submittedName>
</protein>
<dbReference type="GO" id="GO:1901359">
    <property type="term" value="F:tungstate binding"/>
    <property type="evidence" value="ECO:0007669"/>
    <property type="project" value="InterPro"/>
</dbReference>
<dbReference type="eggNOG" id="arCOG00219">
    <property type="taxonomic scope" value="Archaea"/>
</dbReference>
<comment type="similarity">
    <text evidence="1">Belongs to the bacterial solute-binding protein 1 family. WtpA subfamily.</text>
</comment>
<keyword evidence="3" id="KW-1185">Reference proteome</keyword>
<dbReference type="PANTHER" id="PTHR30632:SF16">
    <property type="entry name" value="MOLYBDATE_TUNGSTATE-BINDING PROTEIN WTPA"/>
    <property type="match status" value="1"/>
</dbReference>
<accession>D5VTX2</accession>
<dbReference type="PROSITE" id="PS51257">
    <property type="entry name" value="PROKAR_LIPOPROTEIN"/>
    <property type="match status" value="1"/>
</dbReference>
<reference evidence="2" key="1">
    <citation type="submission" date="2010-04" db="EMBL/GenBank/DDBJ databases">
        <title>Complete sequence of Methanocaldococcus infernus ME.</title>
        <authorList>
            <consortium name="US DOE Joint Genome Institute"/>
            <person name="Lucas S."/>
            <person name="Copeland A."/>
            <person name="Lapidus A."/>
            <person name="Cheng J.-F."/>
            <person name="Bruce D."/>
            <person name="Goodwin L."/>
            <person name="Pitluck S."/>
            <person name="Munk A.C."/>
            <person name="Detter J.C."/>
            <person name="Han C."/>
            <person name="Tapia R."/>
            <person name="Land M."/>
            <person name="Hauser L."/>
            <person name="Kyrpides N."/>
            <person name="Mikhailova N."/>
            <person name="Sieprawska-Lupa M."/>
            <person name="Whitman W.B."/>
            <person name="Woyke T."/>
        </authorList>
    </citation>
    <scope>NUCLEOTIDE SEQUENCE [LARGE SCALE GENOMIC DNA]</scope>
    <source>
        <strain evidence="2">ME</strain>
    </source>
</reference>
<dbReference type="Pfam" id="PF13531">
    <property type="entry name" value="SBP_bac_11"/>
    <property type="match status" value="1"/>
</dbReference>
<dbReference type="CDD" id="cd13540">
    <property type="entry name" value="PBP2_ModA_WtpA"/>
    <property type="match status" value="1"/>
</dbReference>
<dbReference type="EMBL" id="CP002009">
    <property type="protein sequence ID" value="ADG14025.1"/>
    <property type="molecule type" value="Genomic_DNA"/>
</dbReference>
<dbReference type="Proteomes" id="UP000002061">
    <property type="component" value="Chromosome"/>
</dbReference>
<dbReference type="GO" id="GO:0015689">
    <property type="term" value="P:molybdate ion transport"/>
    <property type="evidence" value="ECO:0007669"/>
    <property type="project" value="TreeGrafter"/>
</dbReference>
<gene>
    <name evidence="2" type="ordered locus">Metin_1375</name>
</gene>
<evidence type="ECO:0000313" key="2">
    <source>
        <dbReference type="EMBL" id="ADG14025.1"/>
    </source>
</evidence>
<sequence>MNIKRFLILILPLIVLSGCIENEQSTTLKVFHAGSLSVPFEKYKELFEKTHKNINIENEPAGSVKCVRKIIDLKKRADVLAVADYTLIPKMMFPDYADWYVMFARNEIVLAYTNKSKYYKEINKDNWHKILEKEDVKFGFSNPNLDPCGYRTLMVLALASHYYKEPVFETLIEENTNIKIENNTIIVPKDIKVNTNKIVMRGKEVDLLAPLETGAYDYLFIYKSVAKQHGLNYVELPEDISLGSYDKEETYKKIKVHFLMNNKTIEGKPIIYGLTIPKNAPHKKEALEFVKFILEHPEVLKECYQQPITPAIGKGNIPEELKGLVKNG</sequence>
<dbReference type="InterPro" id="IPR022498">
    <property type="entry name" value="ABC_trnspt_W-bd_WtpA"/>
</dbReference>
<dbReference type="OrthoDB" id="7820at2157"/>